<dbReference type="NCBIfam" id="NF009875">
    <property type="entry name" value="PRK13339.1"/>
    <property type="match status" value="1"/>
</dbReference>
<evidence type="ECO:0000256" key="4">
    <source>
        <dbReference type="ARBA" id="ARBA00006389"/>
    </source>
</evidence>
<keyword evidence="11" id="KW-0732">Signal</keyword>
<dbReference type="Pfam" id="PF06039">
    <property type="entry name" value="Mqo"/>
    <property type="match status" value="1"/>
</dbReference>
<dbReference type="EC" id="1.1.5.4" evidence="9"/>
<dbReference type="NCBIfam" id="TIGR01320">
    <property type="entry name" value="mal_quin_oxido"/>
    <property type="match status" value="1"/>
</dbReference>
<evidence type="ECO:0000256" key="11">
    <source>
        <dbReference type="SAM" id="SignalP"/>
    </source>
</evidence>
<dbReference type="NCBIfam" id="NF003611">
    <property type="entry name" value="PRK05257.3-2"/>
    <property type="match status" value="1"/>
</dbReference>
<comment type="similarity">
    <text evidence="4 9">Belongs to the MQO family.</text>
</comment>
<evidence type="ECO:0000313" key="13">
    <source>
        <dbReference type="Proteomes" id="UP000237647"/>
    </source>
</evidence>
<evidence type="ECO:0000256" key="5">
    <source>
        <dbReference type="ARBA" id="ARBA00022532"/>
    </source>
</evidence>
<dbReference type="RefSeq" id="WP_106373482.1">
    <property type="nucleotide sequence ID" value="NZ_PVTK01000001.1"/>
</dbReference>
<feature type="compositionally biased region" description="Low complexity" evidence="10">
    <location>
        <begin position="541"/>
        <end position="555"/>
    </location>
</feature>
<evidence type="ECO:0000256" key="3">
    <source>
        <dbReference type="ARBA" id="ARBA00005012"/>
    </source>
</evidence>
<dbReference type="Gene3D" id="3.50.50.60">
    <property type="entry name" value="FAD/NAD(P)-binding domain"/>
    <property type="match status" value="1"/>
</dbReference>
<dbReference type="HAMAP" id="MF_00212">
    <property type="entry name" value="MQO"/>
    <property type="match status" value="1"/>
</dbReference>
<feature type="compositionally biased region" description="Acidic residues" evidence="10">
    <location>
        <begin position="556"/>
        <end position="566"/>
    </location>
</feature>
<dbReference type="GO" id="GO:0008924">
    <property type="term" value="F:L-malate dehydrogenase (quinone) activity"/>
    <property type="evidence" value="ECO:0007669"/>
    <property type="project" value="UniProtKB-UniRule"/>
</dbReference>
<dbReference type="Proteomes" id="UP000237647">
    <property type="component" value="Unassembled WGS sequence"/>
</dbReference>
<comment type="cofactor">
    <cofactor evidence="2 9">
        <name>FAD</name>
        <dbReference type="ChEBI" id="CHEBI:57692"/>
    </cofactor>
</comment>
<feature type="compositionally biased region" description="Acidic residues" evidence="10">
    <location>
        <begin position="521"/>
        <end position="538"/>
    </location>
</feature>
<organism evidence="12 13">
    <name type="scientific">Vreelandella songnenensis</name>
    <dbReference type="NCBI Taxonomy" id="1176243"/>
    <lineage>
        <taxon>Bacteria</taxon>
        <taxon>Pseudomonadati</taxon>
        <taxon>Pseudomonadota</taxon>
        <taxon>Gammaproteobacteria</taxon>
        <taxon>Oceanospirillales</taxon>
        <taxon>Halomonadaceae</taxon>
        <taxon>Vreelandella</taxon>
    </lineage>
</organism>
<dbReference type="NCBIfam" id="NF003605">
    <property type="entry name" value="PRK05257.1-4"/>
    <property type="match status" value="1"/>
</dbReference>
<accession>A0A2T0V8K7</accession>
<dbReference type="InterPro" id="IPR006231">
    <property type="entry name" value="MQO"/>
</dbReference>
<evidence type="ECO:0000256" key="6">
    <source>
        <dbReference type="ARBA" id="ARBA00022630"/>
    </source>
</evidence>
<evidence type="ECO:0000256" key="9">
    <source>
        <dbReference type="HAMAP-Rule" id="MF_00212"/>
    </source>
</evidence>
<dbReference type="EMBL" id="PVTK01000001">
    <property type="protein sequence ID" value="PRY66520.1"/>
    <property type="molecule type" value="Genomic_DNA"/>
</dbReference>
<comment type="pathway">
    <text evidence="3 9">Carbohydrate metabolism; tricarboxylic acid cycle; oxaloacetate from (S)-malate (quinone route): step 1/1.</text>
</comment>
<comment type="caution">
    <text evidence="12">The sequence shown here is derived from an EMBL/GenBank/DDBJ whole genome shotgun (WGS) entry which is preliminary data.</text>
</comment>
<evidence type="ECO:0000313" key="12">
    <source>
        <dbReference type="EMBL" id="PRY66520.1"/>
    </source>
</evidence>
<dbReference type="SUPFAM" id="SSF51905">
    <property type="entry name" value="FAD/NAD(P)-binding domain"/>
    <property type="match status" value="1"/>
</dbReference>
<sequence length="566" mass="62366">MHKRLSFLLCSPLLAMAAMPVSADEPVDVVLIGGGIMSATLGTYLQELEPEWDIHLYERLGQVADESSNAWNNAGSGHSAFMEMNYTPGDGNHVEIERAVNVTEQFELSRQFWAHQVDQGILSNPAEFINTVPHHALVWGEDDVAFLRERYARMTENPLYEGMEYSEDREEIAEWMPLVMAGRDEDTPVAATRMQMGTEVNYGAQTRQMIEALGDSDNFTLSLNSEVRGLERNDDDSWHVTVKNLESGDETSIDARFVFIGAGGAALPLLQEAGIPEADAYAGFPVGGQFLYTTNPDVVAQHQIKVYAKAGEGSPPMSVPHMDFRNLDGEPALFFGPFATFSSKFLKEGSWTDLFGSITFNNVWPTAQVGMHNFNLVRYLIGQVMMSDDDRFEALQDFYPQANPDDWTLWTAGQRVQIIKNDPDEGGKLQFGTEVVSAEDGSIAALLGASPGASTSPTIMLRLLENVFAEQVASDEWQEKLLEIVPSYGQRLSENPELLREMRAYTAQTLALNEPMNSVEQDTDALTEVENAEPESEATDAGSESSAEQGAAESEAQNDEAEEVAL</sequence>
<dbReference type="InterPro" id="IPR036188">
    <property type="entry name" value="FAD/NAD-bd_sf"/>
</dbReference>
<proteinExistence type="inferred from homology"/>
<keyword evidence="8 9" id="KW-0560">Oxidoreductase</keyword>
<dbReference type="OrthoDB" id="9763983at2"/>
<dbReference type="NCBIfam" id="NF003606">
    <property type="entry name" value="PRK05257.2-1"/>
    <property type="match status" value="1"/>
</dbReference>
<gene>
    <name evidence="9" type="primary">mqo</name>
    <name evidence="12" type="ORF">B0H98_101513</name>
</gene>
<feature type="region of interest" description="Disordered" evidence="10">
    <location>
        <begin position="513"/>
        <end position="566"/>
    </location>
</feature>
<dbReference type="AlphaFoldDB" id="A0A2T0V8K7"/>
<dbReference type="PANTHER" id="PTHR43104">
    <property type="entry name" value="L-2-HYDROXYGLUTARATE DEHYDROGENASE, MITOCHONDRIAL"/>
    <property type="match status" value="1"/>
</dbReference>
<evidence type="ECO:0000256" key="2">
    <source>
        <dbReference type="ARBA" id="ARBA00001974"/>
    </source>
</evidence>
<evidence type="ECO:0000256" key="7">
    <source>
        <dbReference type="ARBA" id="ARBA00022827"/>
    </source>
</evidence>
<reference evidence="12 13" key="1">
    <citation type="submission" date="2018-03" db="EMBL/GenBank/DDBJ databases">
        <title>Genomic Encyclopedia of Type Strains, Phase III (KMG-III): the genomes of soil and plant-associated and newly described type strains.</title>
        <authorList>
            <person name="Whitman W."/>
        </authorList>
    </citation>
    <scope>NUCLEOTIDE SEQUENCE [LARGE SCALE GENOMIC DNA]</scope>
    <source>
        <strain evidence="12 13">CGMCC 1.12152</strain>
    </source>
</reference>
<dbReference type="GO" id="GO:0006099">
    <property type="term" value="P:tricarboxylic acid cycle"/>
    <property type="evidence" value="ECO:0007669"/>
    <property type="project" value="UniProtKB-UniRule"/>
</dbReference>
<feature type="signal peptide" evidence="11">
    <location>
        <begin position="1"/>
        <end position="23"/>
    </location>
</feature>
<keyword evidence="7 9" id="KW-0274">FAD</keyword>
<protein>
    <recommendedName>
        <fullName evidence="9">Probable malate:quinone oxidoreductase</fullName>
        <ecNumber evidence="9">1.1.5.4</ecNumber>
    </recommendedName>
    <alternativeName>
        <fullName evidence="9">MQO</fullName>
    </alternativeName>
    <alternativeName>
        <fullName evidence="9">Malate dehydrogenase [quinone]</fullName>
    </alternativeName>
</protein>
<comment type="catalytic activity">
    <reaction evidence="1 9">
        <text>(S)-malate + a quinone = a quinol + oxaloacetate</text>
        <dbReference type="Rhea" id="RHEA:46012"/>
        <dbReference type="ChEBI" id="CHEBI:15589"/>
        <dbReference type="ChEBI" id="CHEBI:16452"/>
        <dbReference type="ChEBI" id="CHEBI:24646"/>
        <dbReference type="ChEBI" id="CHEBI:132124"/>
        <dbReference type="EC" id="1.1.5.4"/>
    </reaction>
</comment>
<dbReference type="PANTHER" id="PTHR43104:SF2">
    <property type="entry name" value="L-2-HYDROXYGLUTARATE DEHYDROGENASE, MITOCHONDRIAL"/>
    <property type="match status" value="1"/>
</dbReference>
<dbReference type="UniPathway" id="UPA00223">
    <property type="reaction ID" value="UER01008"/>
</dbReference>
<name>A0A2T0V8K7_9GAMM</name>
<dbReference type="NCBIfam" id="NF003603">
    <property type="entry name" value="PRK05257.1-1"/>
    <property type="match status" value="1"/>
</dbReference>
<keyword evidence="5 9" id="KW-0816">Tricarboxylic acid cycle</keyword>
<feature type="chain" id="PRO_5015667463" description="Probable malate:quinone oxidoreductase" evidence="11">
    <location>
        <begin position="24"/>
        <end position="566"/>
    </location>
</feature>
<evidence type="ECO:0000256" key="10">
    <source>
        <dbReference type="SAM" id="MobiDB-lite"/>
    </source>
</evidence>
<dbReference type="GO" id="GO:0047545">
    <property type="term" value="F:(S)-2-hydroxyglutarate dehydrogenase activity"/>
    <property type="evidence" value="ECO:0007669"/>
    <property type="project" value="TreeGrafter"/>
</dbReference>
<evidence type="ECO:0000256" key="1">
    <source>
        <dbReference type="ARBA" id="ARBA00001139"/>
    </source>
</evidence>
<dbReference type="Gene3D" id="3.30.9.10">
    <property type="entry name" value="D-Amino Acid Oxidase, subunit A, domain 2"/>
    <property type="match status" value="1"/>
</dbReference>
<keyword evidence="6 9" id="KW-0285">Flavoprotein</keyword>
<evidence type="ECO:0000256" key="8">
    <source>
        <dbReference type="ARBA" id="ARBA00023002"/>
    </source>
</evidence>
<keyword evidence="13" id="KW-1185">Reference proteome</keyword>